<dbReference type="WBParaSite" id="ACRNAN_scaffold13889.g32594.t1">
    <property type="protein sequence ID" value="ACRNAN_scaffold13889.g32594.t1"/>
    <property type="gene ID" value="ACRNAN_scaffold13889.g32594"/>
</dbReference>
<evidence type="ECO:0000256" key="2">
    <source>
        <dbReference type="ARBA" id="ARBA00004687"/>
    </source>
</evidence>
<proteinExistence type="inferred from homology"/>
<sequence length="223" mass="25724">MNDISFDDVNFQIRGEGFHRTLETSFKITNKQRFVNCRLAYRYRLPKGAYLDSNTIGSDLSKHCFTPSHFDVEAPESSPKVANFHPVYFHSLQVLRKLFVFGDKVDIPVHLRYHKPAENDQLEAIVTFEFPKIYIQCEDNATTIFKETACEKNMEKIPCGCESHMPKCEFLRINMPNPRTVSASIPIASGSHRIFVIFFTLFMVSTCIACTFYIVYNSKAKHE</sequence>
<dbReference type="Proteomes" id="UP000887540">
    <property type="component" value="Unplaced"/>
</dbReference>
<evidence type="ECO:0000256" key="5">
    <source>
        <dbReference type="ARBA" id="ARBA00022692"/>
    </source>
</evidence>
<accession>A0A914CRZ3</accession>
<keyword evidence="4 10" id="KW-0337">GPI-anchor biosynthesis</keyword>
<dbReference type="InterPro" id="IPR013233">
    <property type="entry name" value="PIG-X/PBN1"/>
</dbReference>
<evidence type="ECO:0000313" key="11">
    <source>
        <dbReference type="Proteomes" id="UP000887540"/>
    </source>
</evidence>
<reference evidence="12" key="1">
    <citation type="submission" date="2022-11" db="UniProtKB">
        <authorList>
            <consortium name="WormBaseParasite"/>
        </authorList>
    </citation>
    <scope>IDENTIFICATION</scope>
</reference>
<dbReference type="GO" id="GO:0005789">
    <property type="term" value="C:endoplasmic reticulum membrane"/>
    <property type="evidence" value="ECO:0007669"/>
    <property type="project" value="UniProtKB-SubCell"/>
</dbReference>
<dbReference type="Pfam" id="PF08320">
    <property type="entry name" value="PIG-X"/>
    <property type="match status" value="1"/>
</dbReference>
<evidence type="ECO:0000256" key="9">
    <source>
        <dbReference type="ARBA" id="ARBA00023180"/>
    </source>
</evidence>
<evidence type="ECO:0000256" key="3">
    <source>
        <dbReference type="ARBA" id="ARBA00010345"/>
    </source>
</evidence>
<evidence type="ECO:0000256" key="4">
    <source>
        <dbReference type="ARBA" id="ARBA00022502"/>
    </source>
</evidence>
<keyword evidence="7 10" id="KW-1133">Transmembrane helix</keyword>
<evidence type="ECO:0000256" key="1">
    <source>
        <dbReference type="ARBA" id="ARBA00004389"/>
    </source>
</evidence>
<comment type="pathway">
    <text evidence="2 10">Glycolipid biosynthesis; glycosylphosphatidylinositol-anchor biosynthesis.</text>
</comment>
<keyword evidence="11" id="KW-1185">Reference proteome</keyword>
<feature type="transmembrane region" description="Helical" evidence="10">
    <location>
        <begin position="194"/>
        <end position="216"/>
    </location>
</feature>
<dbReference type="AlphaFoldDB" id="A0A914CRZ3"/>
<organism evidence="11 12">
    <name type="scientific">Acrobeloides nanus</name>
    <dbReference type="NCBI Taxonomy" id="290746"/>
    <lineage>
        <taxon>Eukaryota</taxon>
        <taxon>Metazoa</taxon>
        <taxon>Ecdysozoa</taxon>
        <taxon>Nematoda</taxon>
        <taxon>Chromadorea</taxon>
        <taxon>Rhabditida</taxon>
        <taxon>Tylenchina</taxon>
        <taxon>Cephalobomorpha</taxon>
        <taxon>Cephaloboidea</taxon>
        <taxon>Cephalobidae</taxon>
        <taxon>Acrobeloides</taxon>
    </lineage>
</organism>
<dbReference type="SMART" id="SM00780">
    <property type="entry name" value="PIG-X"/>
    <property type="match status" value="1"/>
</dbReference>
<comment type="function">
    <text evidence="10">Stabilizing subunit of the glycosylphosphatidylinositol-mannosyltransferase I complex which catalyzes the transfer of the first mannose, via an alpha-1,4 bond from a dolichol-phosphate-mannose (Dol-P-Man) to the glucosaminyl acyl phosphatidylinositol (GlcN-(acyl)PI) intermediate to generate alpha-D-Man-(1-&gt;4)-alpha-D-GlcN-(1-&gt;6)-(1-radyl,2-acyl-sn-glycero-3-phospho)-2-acyl-inositol and participates in the sixth step of the glycosylphosphatidylinositol-anchor biosynthesis. Probably acts by stabilizing the mannosyltransferase PIGM.</text>
</comment>
<keyword evidence="6 10" id="KW-0256">Endoplasmic reticulum</keyword>
<protein>
    <recommendedName>
        <fullName evidence="10">Phosphatidylinositol-glycan biosynthesis class X protein</fullName>
    </recommendedName>
</protein>
<dbReference type="PANTHER" id="PTHR28650">
    <property type="entry name" value="PHOSPHATIDYLINOSITOL-GLYCAN BIOSYNTHESIS CLASS X PROTEIN"/>
    <property type="match status" value="1"/>
</dbReference>
<keyword evidence="5 10" id="KW-0812">Transmembrane</keyword>
<evidence type="ECO:0000313" key="12">
    <source>
        <dbReference type="WBParaSite" id="ACRNAN_scaffold13889.g32594.t1"/>
    </source>
</evidence>
<evidence type="ECO:0000256" key="8">
    <source>
        <dbReference type="ARBA" id="ARBA00023136"/>
    </source>
</evidence>
<dbReference type="PANTHER" id="PTHR28650:SF1">
    <property type="entry name" value="PHOSPHATIDYLINOSITOL-GLYCAN BIOSYNTHESIS CLASS X PROTEIN"/>
    <property type="match status" value="1"/>
</dbReference>
<name>A0A914CRZ3_9BILA</name>
<comment type="subcellular location">
    <subcellularLocation>
        <location evidence="1 10">Endoplasmic reticulum membrane</location>
        <topology evidence="1 10">Single-pass membrane protein</topology>
    </subcellularLocation>
</comment>
<comment type="similarity">
    <text evidence="3 10">Belongs to the PIGX family.</text>
</comment>
<dbReference type="GO" id="GO:0006506">
    <property type="term" value="P:GPI anchor biosynthetic process"/>
    <property type="evidence" value="ECO:0007669"/>
    <property type="project" value="UniProtKB-KW"/>
</dbReference>
<keyword evidence="8 10" id="KW-0472">Membrane</keyword>
<keyword evidence="9" id="KW-0325">Glycoprotein</keyword>
<evidence type="ECO:0000256" key="7">
    <source>
        <dbReference type="ARBA" id="ARBA00022989"/>
    </source>
</evidence>
<evidence type="ECO:0000256" key="6">
    <source>
        <dbReference type="ARBA" id="ARBA00022824"/>
    </source>
</evidence>
<dbReference type="InterPro" id="IPR040039">
    <property type="entry name" value="PIGX"/>
</dbReference>
<evidence type="ECO:0000256" key="10">
    <source>
        <dbReference type="RuleBase" id="RU366056"/>
    </source>
</evidence>